<name>A0A9N9CY40_9GLOM</name>
<keyword evidence="3" id="KW-1185">Reference proteome</keyword>
<gene>
    <name evidence="2" type="ORF">FCALED_LOCUS9448</name>
</gene>
<dbReference type="Proteomes" id="UP000789570">
    <property type="component" value="Unassembled WGS sequence"/>
</dbReference>
<dbReference type="SUPFAM" id="SSF53098">
    <property type="entry name" value="Ribonuclease H-like"/>
    <property type="match status" value="1"/>
</dbReference>
<dbReference type="GO" id="GO:0046983">
    <property type="term" value="F:protein dimerization activity"/>
    <property type="evidence" value="ECO:0007669"/>
    <property type="project" value="InterPro"/>
</dbReference>
<organism evidence="2 3">
    <name type="scientific">Funneliformis caledonium</name>
    <dbReference type="NCBI Taxonomy" id="1117310"/>
    <lineage>
        <taxon>Eukaryota</taxon>
        <taxon>Fungi</taxon>
        <taxon>Fungi incertae sedis</taxon>
        <taxon>Mucoromycota</taxon>
        <taxon>Glomeromycotina</taxon>
        <taxon>Glomeromycetes</taxon>
        <taxon>Glomerales</taxon>
        <taxon>Glomeraceae</taxon>
        <taxon>Funneliformis</taxon>
    </lineage>
</organism>
<dbReference type="AlphaFoldDB" id="A0A9N9CY40"/>
<dbReference type="Pfam" id="PF05699">
    <property type="entry name" value="Dimer_Tnp_hAT"/>
    <property type="match status" value="1"/>
</dbReference>
<protein>
    <submittedName>
        <fullName evidence="2">13856_t:CDS:1</fullName>
    </submittedName>
</protein>
<proteinExistence type="predicted"/>
<evidence type="ECO:0000313" key="2">
    <source>
        <dbReference type="EMBL" id="CAG8618828.1"/>
    </source>
</evidence>
<feature type="non-terminal residue" evidence="2">
    <location>
        <position position="163"/>
    </location>
</feature>
<evidence type="ECO:0000313" key="3">
    <source>
        <dbReference type="Proteomes" id="UP000789570"/>
    </source>
</evidence>
<dbReference type="InterPro" id="IPR008906">
    <property type="entry name" value="HATC_C_dom"/>
</dbReference>
<dbReference type="OrthoDB" id="2409584at2759"/>
<comment type="caution">
    <text evidence="2">The sequence shown here is derived from an EMBL/GenBank/DDBJ whole genome shotgun (WGS) entry which is preliminary data.</text>
</comment>
<sequence>SSEINPEEIDLTNLTTVFDNDISIKDPNDDDEIDNHPKQQKISINIPQDCNDLIGKDKSALYINKNLLKGIYEKAKEDLGVIQQQQQSQLLGILFFRIYLLIIIELKASQESHFPILLQLAKKYLAILASASSERLFSDAGNVMIVRHTNLLPSNFEYLVFCK</sequence>
<accession>A0A9N9CY40</accession>
<dbReference type="InterPro" id="IPR012337">
    <property type="entry name" value="RNaseH-like_sf"/>
</dbReference>
<evidence type="ECO:0000259" key="1">
    <source>
        <dbReference type="Pfam" id="PF05699"/>
    </source>
</evidence>
<reference evidence="2" key="1">
    <citation type="submission" date="2021-06" db="EMBL/GenBank/DDBJ databases">
        <authorList>
            <person name="Kallberg Y."/>
            <person name="Tangrot J."/>
            <person name="Rosling A."/>
        </authorList>
    </citation>
    <scope>NUCLEOTIDE SEQUENCE</scope>
    <source>
        <strain evidence="2">UK204</strain>
    </source>
</reference>
<feature type="domain" description="HAT C-terminal dimerisation" evidence="1">
    <location>
        <begin position="109"/>
        <end position="162"/>
    </location>
</feature>
<dbReference type="EMBL" id="CAJVPQ010003128">
    <property type="protein sequence ID" value="CAG8618828.1"/>
    <property type="molecule type" value="Genomic_DNA"/>
</dbReference>